<evidence type="ECO:0000256" key="4">
    <source>
        <dbReference type="ARBA" id="ARBA00022729"/>
    </source>
</evidence>
<dbReference type="AlphaFoldDB" id="A0A484L220"/>
<sequence>MMPRRLRTPLQTAQQSPPPPSSVTAQPKQERSNVRRRRRRVVLSPTTLFLLLFLLQAHCYFPAAVLSNAASPPLAASLLPSDAVSLLMFKSKADLNNKLHYTLNERFDYCQWQGVKCSQGRVVRLVLQGSNLRGVFAADSLTRLDQLRILSLKNNSLTGAIPDLAGLPNLETLFLNHNDFYGAFPLSLISLHRLVILDLAHNNLTGPLPGGLAVLSRLNYLRLDCNRFDGSIPPLNQSELRVFNVSRNNLTGPVPVTPVLSRFTISSFSSNPNLCGAIVDRPCGASSFFKSPPAKVWPPAQPLHQDAQPPGHIPPPALRRHKKTGIILCIVVGFLVLIAAVLSLLALIRKQSEEMEPNSTKVTSNTGNHNMENVMSLTQEENIEEDAKQRKIQKSRPPLKRGSLQFCQGEAEMYSLEQLMRASAELLGRGTIGTTYKAVMDTQVIVSVKRLDAGKTSITSADAFLQHMEAVGALRHPNLVPVRAYFQAKQERLIIYEYQPNGSLFNLLHGSRSTRSKPLHWTSCLKIAEDVAQGLAYIHQASMLIHGNLKSTNILLASDFEACLVDYCIITLADVSPGDDPDSVRYKAPEARKSLRRATSASDVYSYGVLLLELLSGKHPSQQPFLSPADMPEWVRTVREDDEEDEDRWLEMLVELASICSLTSPEQRPTMRQVLKMIQDIKDCNG</sequence>
<dbReference type="InterPro" id="IPR025875">
    <property type="entry name" value="Leu-rich_rpt_4"/>
</dbReference>
<reference evidence="11 12" key="1">
    <citation type="submission" date="2018-04" db="EMBL/GenBank/DDBJ databases">
        <authorList>
            <person name="Vogel A."/>
        </authorList>
    </citation>
    <scope>NUCLEOTIDE SEQUENCE [LARGE SCALE GENOMIC DNA]</scope>
</reference>
<dbReference type="InterPro" id="IPR001611">
    <property type="entry name" value="Leu-rich_rpt"/>
</dbReference>
<dbReference type="GO" id="GO:0004672">
    <property type="term" value="F:protein kinase activity"/>
    <property type="evidence" value="ECO:0007669"/>
    <property type="project" value="InterPro"/>
</dbReference>
<keyword evidence="7 9" id="KW-0472">Membrane</keyword>
<keyword evidence="12" id="KW-1185">Reference proteome</keyword>
<dbReference type="Proteomes" id="UP000595140">
    <property type="component" value="Unassembled WGS sequence"/>
</dbReference>
<gene>
    <name evidence="11" type="ORF">CCAM_LOCUS12131</name>
</gene>
<evidence type="ECO:0000256" key="3">
    <source>
        <dbReference type="ARBA" id="ARBA00022692"/>
    </source>
</evidence>
<dbReference type="InterPro" id="IPR032675">
    <property type="entry name" value="LRR_dom_sf"/>
</dbReference>
<dbReference type="EMBL" id="OOIL02000889">
    <property type="protein sequence ID" value="VFQ70355.1"/>
    <property type="molecule type" value="Genomic_DNA"/>
</dbReference>
<dbReference type="PANTHER" id="PTHR48007">
    <property type="entry name" value="LEUCINE-RICH REPEAT RECEPTOR-LIKE PROTEIN KINASE PXC1"/>
    <property type="match status" value="1"/>
</dbReference>
<dbReference type="Gene3D" id="3.30.200.20">
    <property type="entry name" value="Phosphorylase Kinase, domain 1"/>
    <property type="match status" value="1"/>
</dbReference>
<keyword evidence="5" id="KW-0677">Repeat</keyword>
<accession>A0A484L220</accession>
<keyword evidence="6 9" id="KW-1133">Transmembrane helix</keyword>
<dbReference type="InterPro" id="IPR046959">
    <property type="entry name" value="PRK1-6/SRF4-like"/>
</dbReference>
<proteinExistence type="predicted"/>
<dbReference type="Pfam" id="PF12799">
    <property type="entry name" value="LRR_4"/>
    <property type="match status" value="1"/>
</dbReference>
<feature type="region of interest" description="Disordered" evidence="8">
    <location>
        <begin position="1"/>
        <end position="37"/>
    </location>
</feature>
<feature type="transmembrane region" description="Helical" evidence="9">
    <location>
        <begin position="326"/>
        <end position="348"/>
    </location>
</feature>
<dbReference type="Gene3D" id="1.10.510.10">
    <property type="entry name" value="Transferase(Phosphotransferase) domain 1"/>
    <property type="match status" value="1"/>
</dbReference>
<organism evidence="11 12">
    <name type="scientific">Cuscuta campestris</name>
    <dbReference type="NCBI Taxonomy" id="132261"/>
    <lineage>
        <taxon>Eukaryota</taxon>
        <taxon>Viridiplantae</taxon>
        <taxon>Streptophyta</taxon>
        <taxon>Embryophyta</taxon>
        <taxon>Tracheophyta</taxon>
        <taxon>Spermatophyta</taxon>
        <taxon>Magnoliopsida</taxon>
        <taxon>eudicotyledons</taxon>
        <taxon>Gunneridae</taxon>
        <taxon>Pentapetalae</taxon>
        <taxon>asterids</taxon>
        <taxon>lamiids</taxon>
        <taxon>Solanales</taxon>
        <taxon>Convolvulaceae</taxon>
        <taxon>Cuscuteae</taxon>
        <taxon>Cuscuta</taxon>
        <taxon>Cuscuta subgen. Grammica</taxon>
        <taxon>Cuscuta sect. Cleistogrammica</taxon>
    </lineage>
</organism>
<dbReference type="GO" id="GO:0016020">
    <property type="term" value="C:membrane"/>
    <property type="evidence" value="ECO:0007669"/>
    <property type="project" value="UniProtKB-SubCell"/>
</dbReference>
<dbReference type="Gene3D" id="3.80.10.10">
    <property type="entry name" value="Ribonuclease Inhibitor"/>
    <property type="match status" value="2"/>
</dbReference>
<evidence type="ECO:0000256" key="2">
    <source>
        <dbReference type="ARBA" id="ARBA00022614"/>
    </source>
</evidence>
<keyword evidence="2" id="KW-0433">Leucine-rich repeat</keyword>
<keyword evidence="4" id="KW-0732">Signal</keyword>
<feature type="transmembrane region" description="Helical" evidence="9">
    <location>
        <begin position="69"/>
        <end position="89"/>
    </location>
</feature>
<evidence type="ECO:0000259" key="10">
    <source>
        <dbReference type="PROSITE" id="PS50011"/>
    </source>
</evidence>
<evidence type="ECO:0000313" key="11">
    <source>
        <dbReference type="EMBL" id="VFQ70355.1"/>
    </source>
</evidence>
<dbReference type="Pfam" id="PF07714">
    <property type="entry name" value="PK_Tyr_Ser-Thr"/>
    <property type="match status" value="1"/>
</dbReference>
<dbReference type="Pfam" id="PF00560">
    <property type="entry name" value="LRR_1"/>
    <property type="match status" value="1"/>
</dbReference>
<dbReference type="SUPFAM" id="SSF52058">
    <property type="entry name" value="L domain-like"/>
    <property type="match status" value="1"/>
</dbReference>
<dbReference type="PROSITE" id="PS50011">
    <property type="entry name" value="PROTEIN_KINASE_DOM"/>
    <property type="match status" value="1"/>
</dbReference>
<keyword evidence="3 9" id="KW-0812">Transmembrane</keyword>
<dbReference type="PANTHER" id="PTHR48007:SF50">
    <property type="entry name" value="PROTEIN KINASE DOMAIN-CONTAINING PROTEIN"/>
    <property type="match status" value="1"/>
</dbReference>
<evidence type="ECO:0000256" key="6">
    <source>
        <dbReference type="ARBA" id="ARBA00022989"/>
    </source>
</evidence>
<comment type="subcellular location">
    <subcellularLocation>
        <location evidence="1">Membrane</location>
    </subcellularLocation>
</comment>
<feature type="domain" description="Protein kinase" evidence="10">
    <location>
        <begin position="421"/>
        <end position="681"/>
    </location>
</feature>
<dbReference type="InterPro" id="IPR001245">
    <property type="entry name" value="Ser-Thr/Tyr_kinase_cat_dom"/>
</dbReference>
<dbReference type="FunFam" id="3.80.10.10:FF:000400">
    <property type="entry name" value="Nuclear pore complex protein NUP107"/>
    <property type="match status" value="1"/>
</dbReference>
<evidence type="ECO:0000256" key="8">
    <source>
        <dbReference type="SAM" id="MobiDB-lite"/>
    </source>
</evidence>
<dbReference type="SUPFAM" id="SSF56112">
    <property type="entry name" value="Protein kinase-like (PK-like)"/>
    <property type="match status" value="1"/>
</dbReference>
<feature type="transmembrane region" description="Helical" evidence="9">
    <location>
        <begin position="41"/>
        <end position="63"/>
    </location>
</feature>
<evidence type="ECO:0000256" key="9">
    <source>
        <dbReference type="SAM" id="Phobius"/>
    </source>
</evidence>
<evidence type="ECO:0000256" key="5">
    <source>
        <dbReference type="ARBA" id="ARBA00022737"/>
    </source>
</evidence>
<evidence type="ECO:0000256" key="1">
    <source>
        <dbReference type="ARBA" id="ARBA00004370"/>
    </source>
</evidence>
<protein>
    <recommendedName>
        <fullName evidence="10">Protein kinase domain-containing protein</fullName>
    </recommendedName>
</protein>
<dbReference type="PROSITE" id="PS51450">
    <property type="entry name" value="LRR"/>
    <property type="match status" value="1"/>
</dbReference>
<name>A0A484L220_9ASTE</name>
<dbReference type="OrthoDB" id="4062651at2759"/>
<evidence type="ECO:0000313" key="12">
    <source>
        <dbReference type="Proteomes" id="UP000595140"/>
    </source>
</evidence>
<dbReference type="SMART" id="SM00220">
    <property type="entry name" value="S_TKc"/>
    <property type="match status" value="1"/>
</dbReference>
<evidence type="ECO:0000256" key="7">
    <source>
        <dbReference type="ARBA" id="ARBA00023136"/>
    </source>
</evidence>
<dbReference type="GO" id="GO:0005524">
    <property type="term" value="F:ATP binding"/>
    <property type="evidence" value="ECO:0007669"/>
    <property type="project" value="InterPro"/>
</dbReference>
<dbReference type="InterPro" id="IPR000719">
    <property type="entry name" value="Prot_kinase_dom"/>
</dbReference>
<dbReference type="InterPro" id="IPR011009">
    <property type="entry name" value="Kinase-like_dom_sf"/>
</dbReference>